<dbReference type="AlphaFoldDB" id="Q023V4"/>
<gene>
    <name evidence="10" type="primary">argJ</name>
    <name evidence="11" type="ordered locus">Acid_2748</name>
</gene>
<evidence type="ECO:0000256" key="3">
    <source>
        <dbReference type="ARBA" id="ARBA00011475"/>
    </source>
</evidence>
<comment type="catalytic activity">
    <reaction evidence="10">
        <text>N(2)-acetyl-L-ornithine + L-glutamate = N-acetyl-L-glutamate + L-ornithine</text>
        <dbReference type="Rhea" id="RHEA:15349"/>
        <dbReference type="ChEBI" id="CHEBI:29985"/>
        <dbReference type="ChEBI" id="CHEBI:44337"/>
        <dbReference type="ChEBI" id="CHEBI:46911"/>
        <dbReference type="ChEBI" id="CHEBI:57805"/>
        <dbReference type="EC" id="2.3.1.35"/>
    </reaction>
</comment>
<dbReference type="OrthoDB" id="9804242at2"/>
<feature type="binding site" evidence="10">
    <location>
        <position position="181"/>
    </location>
    <ligand>
        <name>substrate</name>
    </ligand>
</feature>
<dbReference type="Gene3D" id="3.60.70.12">
    <property type="entry name" value="L-amino peptidase D-ALA esterase/amidase"/>
    <property type="match status" value="1"/>
</dbReference>
<accession>Q023V4</accession>
<comment type="subunit">
    <text evidence="3 10">Heterotetramer of two alpha and two beta chains.</text>
</comment>
<dbReference type="PANTHER" id="PTHR23100">
    <property type="entry name" value="ARGININE BIOSYNTHESIS BIFUNCTIONAL PROTEIN ARGJ"/>
    <property type="match status" value="1"/>
</dbReference>
<dbReference type="InterPro" id="IPR016117">
    <property type="entry name" value="ArgJ-like_dom_sf"/>
</dbReference>
<keyword evidence="10" id="KW-0511">Multifunctional enzyme</keyword>
<dbReference type="NCBIfam" id="TIGR00120">
    <property type="entry name" value="ArgJ"/>
    <property type="match status" value="1"/>
</dbReference>
<dbReference type="GO" id="GO:0005737">
    <property type="term" value="C:cytoplasm"/>
    <property type="evidence" value="ECO:0007669"/>
    <property type="project" value="UniProtKB-SubCell"/>
</dbReference>
<dbReference type="PANTHER" id="PTHR23100:SF0">
    <property type="entry name" value="ARGININE BIOSYNTHESIS BIFUNCTIONAL PROTEIN ARGJ, MITOCHONDRIAL"/>
    <property type="match status" value="1"/>
</dbReference>
<comment type="function">
    <text evidence="10">Catalyzes two activities which are involved in the cyclic version of arginine biosynthesis: the synthesis of N-acetylglutamate from glutamate and acetyl-CoA as the acetyl donor, and of ornithine by transacetylation between N(2)-acetylornithine and glutamate.</text>
</comment>
<evidence type="ECO:0000256" key="10">
    <source>
        <dbReference type="HAMAP-Rule" id="MF_01106"/>
    </source>
</evidence>
<protein>
    <recommendedName>
        <fullName evidence="10">Arginine biosynthesis bifunctional protein ArgJ</fullName>
    </recommendedName>
    <domain>
        <recommendedName>
            <fullName evidence="10">Glutamate N-acetyltransferase</fullName>
            <ecNumber evidence="10">2.3.1.35</ecNumber>
        </recommendedName>
        <alternativeName>
            <fullName evidence="10">Ornithine acetyltransferase</fullName>
            <shortName evidence="10">OATase</shortName>
        </alternativeName>
        <alternativeName>
            <fullName evidence="10">Ornithine transacetylase</fullName>
        </alternativeName>
    </domain>
    <domain>
        <recommendedName>
            <fullName evidence="10">Amino-acid acetyltransferase</fullName>
            <ecNumber evidence="10">2.3.1.1</ecNumber>
        </recommendedName>
        <alternativeName>
            <fullName evidence="10">N-acetylglutamate synthase</fullName>
            <shortName evidence="10">AGSase</shortName>
        </alternativeName>
    </domain>
    <component>
        <recommendedName>
            <fullName evidence="10">Arginine biosynthesis bifunctional protein ArgJ alpha chain</fullName>
        </recommendedName>
    </component>
    <component>
        <recommendedName>
            <fullName evidence="10">Arginine biosynthesis bifunctional protein ArgJ beta chain</fullName>
        </recommendedName>
    </component>
</protein>
<evidence type="ECO:0000256" key="5">
    <source>
        <dbReference type="ARBA" id="ARBA00022571"/>
    </source>
</evidence>
<evidence type="ECO:0000256" key="6">
    <source>
        <dbReference type="ARBA" id="ARBA00022605"/>
    </source>
</evidence>
<dbReference type="UniPathway" id="UPA00068">
    <property type="reaction ID" value="UER00106"/>
</dbReference>
<evidence type="ECO:0000256" key="7">
    <source>
        <dbReference type="ARBA" id="ARBA00022679"/>
    </source>
</evidence>
<proteinExistence type="inferred from homology"/>
<keyword evidence="6 10" id="KW-0028">Amino-acid biosynthesis</keyword>
<comment type="catalytic activity">
    <reaction evidence="10">
        <text>L-glutamate + acetyl-CoA = N-acetyl-L-glutamate + CoA + H(+)</text>
        <dbReference type="Rhea" id="RHEA:24292"/>
        <dbReference type="ChEBI" id="CHEBI:15378"/>
        <dbReference type="ChEBI" id="CHEBI:29985"/>
        <dbReference type="ChEBI" id="CHEBI:44337"/>
        <dbReference type="ChEBI" id="CHEBI:57287"/>
        <dbReference type="ChEBI" id="CHEBI:57288"/>
        <dbReference type="EC" id="2.3.1.1"/>
    </reaction>
</comment>
<dbReference type="InterPro" id="IPR002813">
    <property type="entry name" value="Arg_biosynth_ArgJ"/>
</dbReference>
<dbReference type="GO" id="GO:0004042">
    <property type="term" value="F:L-glutamate N-acetyltransferase activity"/>
    <property type="evidence" value="ECO:0007669"/>
    <property type="project" value="UniProtKB-UniRule"/>
</dbReference>
<dbReference type="GO" id="GO:0004358">
    <property type="term" value="F:L-glutamate N-acetyltransferase activity, acting on acetyl-L-ornithine as donor"/>
    <property type="evidence" value="ECO:0007669"/>
    <property type="project" value="UniProtKB-UniRule"/>
</dbReference>
<dbReference type="Gene3D" id="3.10.20.340">
    <property type="entry name" value="ArgJ beta chain, C-terminal domain"/>
    <property type="match status" value="1"/>
</dbReference>
<comment type="pathway">
    <text evidence="10">Amino-acid biosynthesis; L-arginine biosynthesis; L-ornithine and N-acetyl-L-glutamate from L-glutamate and N(2)-acetyl-L-ornithine (cyclic): step 1/1.</text>
</comment>
<evidence type="ECO:0000256" key="8">
    <source>
        <dbReference type="ARBA" id="ARBA00022813"/>
    </source>
</evidence>
<feature type="binding site" evidence="10">
    <location>
        <position position="264"/>
    </location>
    <ligand>
        <name>substrate</name>
    </ligand>
</feature>
<comment type="subcellular location">
    <subcellularLocation>
        <location evidence="1 10">Cytoplasm</location>
    </subcellularLocation>
</comment>
<keyword evidence="4 10" id="KW-0963">Cytoplasm</keyword>
<dbReference type="STRING" id="234267.Acid_2748"/>
<dbReference type="FunFam" id="3.10.20.340:FF:000003">
    <property type="entry name" value="Arginine biosynthesis bifunctional protein ArgJ"/>
    <property type="match status" value="1"/>
</dbReference>
<dbReference type="GO" id="GO:0006526">
    <property type="term" value="P:L-arginine biosynthetic process"/>
    <property type="evidence" value="ECO:0007669"/>
    <property type="project" value="UniProtKB-UniRule"/>
</dbReference>
<dbReference type="FunFam" id="3.60.70.12:FF:000001">
    <property type="entry name" value="Arginine biosynthesis bifunctional protein ArgJ, chloroplastic"/>
    <property type="match status" value="1"/>
</dbReference>
<dbReference type="EC" id="2.3.1.1" evidence="10"/>
<evidence type="ECO:0000313" key="11">
    <source>
        <dbReference type="EMBL" id="ABJ83736.1"/>
    </source>
</evidence>
<reference evidence="11" key="1">
    <citation type="submission" date="2006-10" db="EMBL/GenBank/DDBJ databases">
        <title>Complete sequence of Solibacter usitatus Ellin6076.</title>
        <authorList>
            <consortium name="US DOE Joint Genome Institute"/>
            <person name="Copeland A."/>
            <person name="Lucas S."/>
            <person name="Lapidus A."/>
            <person name="Barry K."/>
            <person name="Detter J.C."/>
            <person name="Glavina del Rio T."/>
            <person name="Hammon N."/>
            <person name="Israni S."/>
            <person name="Dalin E."/>
            <person name="Tice H."/>
            <person name="Pitluck S."/>
            <person name="Thompson L.S."/>
            <person name="Brettin T."/>
            <person name="Bruce D."/>
            <person name="Han C."/>
            <person name="Tapia R."/>
            <person name="Gilna P."/>
            <person name="Schmutz J."/>
            <person name="Larimer F."/>
            <person name="Land M."/>
            <person name="Hauser L."/>
            <person name="Kyrpides N."/>
            <person name="Mikhailova N."/>
            <person name="Janssen P.H."/>
            <person name="Kuske C.R."/>
            <person name="Richardson P."/>
        </authorList>
    </citation>
    <scope>NUCLEOTIDE SEQUENCE</scope>
    <source>
        <strain evidence="11">Ellin6076</strain>
    </source>
</reference>
<keyword evidence="8 10" id="KW-0068">Autocatalytic cleavage</keyword>
<evidence type="ECO:0000256" key="2">
    <source>
        <dbReference type="ARBA" id="ARBA00006774"/>
    </source>
</evidence>
<dbReference type="CDD" id="cd02152">
    <property type="entry name" value="OAT"/>
    <property type="match status" value="1"/>
</dbReference>
<sequence length="392" mass="41440">MNLPLGYAYATTYAGIRAVEKDDLALIVTGLPANAAAVFTQNRVQAAPVRLGRRHLAASGGQLGAVVINAGNANCATRTGDAVALATCKHAAKLLRLPVTQVLPSSTGVIGVELDSRKITDALPRLVASLRPDGFEQAAHAIMTTDLVPKTAFAEVELRRGAVRVAGMTKGSGMIQPLMATTLGYVLTDAHIPVTALRTILKRGVERSYNRISVDGDTSTNDTLLLLANGASGVRPDPKEMDTLEAAIIGVMESLAQQIARDGEGARKFVTISITGAPNHDGAAKMARSIANSPLVKTAIAGSDPNWGRILSAAGNAGVAFDPDRTDIYMQGMLVCKSGLAAPFSEQDLKLKLDEPECEIRLHIKGKGRGEARFWTCDLTEGYIRINASYRT</sequence>
<dbReference type="SUPFAM" id="SSF56266">
    <property type="entry name" value="DmpA/ArgJ-like"/>
    <property type="match status" value="1"/>
</dbReference>
<feature type="chain" id="PRO_5023289416" description="Arginine biosynthesis bifunctional protein ArgJ alpha chain" evidence="10">
    <location>
        <begin position="1"/>
        <end position="180"/>
    </location>
</feature>
<dbReference type="GO" id="GO:0006592">
    <property type="term" value="P:ornithine biosynthetic process"/>
    <property type="evidence" value="ECO:0007669"/>
    <property type="project" value="TreeGrafter"/>
</dbReference>
<feature type="binding site" evidence="10">
    <location>
        <position position="387"/>
    </location>
    <ligand>
        <name>substrate</name>
    </ligand>
</feature>
<dbReference type="InParanoid" id="Q023V4"/>
<feature type="chain" id="PRO_5023289415" description="Arginine biosynthesis bifunctional protein ArgJ beta chain" evidence="10">
    <location>
        <begin position="181"/>
        <end position="392"/>
    </location>
</feature>
<keyword evidence="7 10" id="KW-0808">Transferase</keyword>
<comment type="similarity">
    <text evidence="2 10">Belongs to the ArgJ family.</text>
</comment>
<dbReference type="HAMAP" id="MF_01106">
    <property type="entry name" value="ArgJ"/>
    <property type="match status" value="1"/>
</dbReference>
<keyword evidence="5 10" id="KW-0055">Arginine biosynthesis</keyword>
<evidence type="ECO:0000256" key="4">
    <source>
        <dbReference type="ARBA" id="ARBA00022490"/>
    </source>
</evidence>
<dbReference type="EMBL" id="CP000473">
    <property type="protein sequence ID" value="ABJ83736.1"/>
    <property type="molecule type" value="Genomic_DNA"/>
</dbReference>
<dbReference type="EC" id="2.3.1.35" evidence="10"/>
<feature type="site" description="Involved in the stabilization of negative charge on the oxyanion by the formation of the oxyanion hole" evidence="10">
    <location>
        <position position="107"/>
    </location>
</feature>
<comment type="pathway">
    <text evidence="10">Amino-acid biosynthesis; L-arginine biosynthesis; N(2)-acetyl-L-ornithine from L-glutamate: step 1/4.</text>
</comment>
<feature type="binding site" evidence="10">
    <location>
        <position position="392"/>
    </location>
    <ligand>
        <name>substrate</name>
    </ligand>
</feature>
<feature type="site" description="Involved in the stabilization of negative charge on the oxyanion by the formation of the oxyanion hole" evidence="10">
    <location>
        <position position="108"/>
    </location>
</feature>
<dbReference type="NCBIfam" id="NF003802">
    <property type="entry name" value="PRK05388.1"/>
    <property type="match status" value="1"/>
</dbReference>
<feature type="active site" description="Nucleophile" evidence="10">
    <location>
        <position position="181"/>
    </location>
</feature>
<dbReference type="InterPro" id="IPR042195">
    <property type="entry name" value="ArgJ_beta_C"/>
</dbReference>
<evidence type="ECO:0000256" key="1">
    <source>
        <dbReference type="ARBA" id="ARBA00004496"/>
    </source>
</evidence>
<dbReference type="HOGENOM" id="CLU_027172_1_0_0"/>
<dbReference type="MEROPS" id="T05.001"/>
<feature type="site" description="Cleavage; by autolysis" evidence="10">
    <location>
        <begin position="180"/>
        <end position="181"/>
    </location>
</feature>
<evidence type="ECO:0000256" key="9">
    <source>
        <dbReference type="ARBA" id="ARBA00023315"/>
    </source>
</evidence>
<dbReference type="eggNOG" id="COG1364">
    <property type="taxonomic scope" value="Bacteria"/>
</dbReference>
<feature type="binding site" evidence="10">
    <location>
        <position position="144"/>
    </location>
    <ligand>
        <name>substrate</name>
    </ligand>
</feature>
<organism evidence="11">
    <name type="scientific">Solibacter usitatus (strain Ellin6076)</name>
    <dbReference type="NCBI Taxonomy" id="234267"/>
    <lineage>
        <taxon>Bacteria</taxon>
        <taxon>Pseudomonadati</taxon>
        <taxon>Acidobacteriota</taxon>
        <taxon>Terriglobia</taxon>
        <taxon>Bryobacterales</taxon>
        <taxon>Solibacteraceae</taxon>
        <taxon>Candidatus Solibacter</taxon>
    </lineage>
</organism>
<feature type="binding site" evidence="10">
    <location>
        <position position="170"/>
    </location>
    <ligand>
        <name>substrate</name>
    </ligand>
</feature>
<dbReference type="Pfam" id="PF01960">
    <property type="entry name" value="ArgJ"/>
    <property type="match status" value="1"/>
</dbReference>
<name>Q023V4_SOLUE</name>
<dbReference type="KEGG" id="sus:Acid_2748"/>
<keyword evidence="9 10" id="KW-0012">Acyltransferase</keyword>